<dbReference type="Proteomes" id="UP000265520">
    <property type="component" value="Unassembled WGS sequence"/>
</dbReference>
<feature type="non-terminal residue" evidence="1">
    <location>
        <position position="1"/>
    </location>
</feature>
<evidence type="ECO:0000313" key="2">
    <source>
        <dbReference type="Proteomes" id="UP000265520"/>
    </source>
</evidence>
<accession>A0A392SJT4</accession>
<organism evidence="1 2">
    <name type="scientific">Trifolium medium</name>
    <dbReference type="NCBI Taxonomy" id="97028"/>
    <lineage>
        <taxon>Eukaryota</taxon>
        <taxon>Viridiplantae</taxon>
        <taxon>Streptophyta</taxon>
        <taxon>Embryophyta</taxon>
        <taxon>Tracheophyta</taxon>
        <taxon>Spermatophyta</taxon>
        <taxon>Magnoliopsida</taxon>
        <taxon>eudicotyledons</taxon>
        <taxon>Gunneridae</taxon>
        <taxon>Pentapetalae</taxon>
        <taxon>rosids</taxon>
        <taxon>fabids</taxon>
        <taxon>Fabales</taxon>
        <taxon>Fabaceae</taxon>
        <taxon>Papilionoideae</taxon>
        <taxon>50 kb inversion clade</taxon>
        <taxon>NPAAA clade</taxon>
        <taxon>Hologalegina</taxon>
        <taxon>IRL clade</taxon>
        <taxon>Trifolieae</taxon>
        <taxon>Trifolium</taxon>
    </lineage>
</organism>
<name>A0A392SJT4_9FABA</name>
<proteinExistence type="predicted"/>
<reference evidence="1 2" key="1">
    <citation type="journal article" date="2018" name="Front. Plant Sci.">
        <title>Red Clover (Trifolium pratense) and Zigzag Clover (T. medium) - A Picture of Genomic Similarities and Differences.</title>
        <authorList>
            <person name="Dluhosova J."/>
            <person name="Istvanek J."/>
            <person name="Nedelnik J."/>
            <person name="Repkova J."/>
        </authorList>
    </citation>
    <scope>NUCLEOTIDE SEQUENCE [LARGE SCALE GENOMIC DNA]</scope>
    <source>
        <strain evidence="2">cv. 10/8</strain>
        <tissue evidence="1">Leaf</tissue>
    </source>
</reference>
<keyword evidence="2" id="KW-1185">Reference proteome</keyword>
<dbReference type="EMBL" id="LXQA010390351">
    <property type="protein sequence ID" value="MCI48702.1"/>
    <property type="molecule type" value="Genomic_DNA"/>
</dbReference>
<comment type="caution">
    <text evidence="1">The sequence shown here is derived from an EMBL/GenBank/DDBJ whole genome shotgun (WGS) entry which is preliminary data.</text>
</comment>
<protein>
    <submittedName>
        <fullName evidence="1">Uncharacterized protein</fullName>
    </submittedName>
</protein>
<dbReference type="AlphaFoldDB" id="A0A392SJT4"/>
<sequence length="86" mass="10223">TAYMIKVTDPVLNSINELENDRRWFFPAEIRRKLHGLHGNDIGRVGVAIKDQNEVGRSNKRWRRPGFVWLCKVCAFLFRERRKVIK</sequence>
<evidence type="ECO:0000313" key="1">
    <source>
        <dbReference type="EMBL" id="MCI48702.1"/>
    </source>
</evidence>